<evidence type="ECO:0000313" key="2">
    <source>
        <dbReference type="Proteomes" id="UP000799437"/>
    </source>
</evidence>
<dbReference type="RefSeq" id="XP_033595024.1">
    <property type="nucleotide sequence ID" value="XM_033742235.1"/>
</dbReference>
<evidence type="ECO:0000313" key="1">
    <source>
        <dbReference type="EMBL" id="KAF2752566.1"/>
    </source>
</evidence>
<dbReference type="EMBL" id="ML996607">
    <property type="protein sequence ID" value="KAF2752566.1"/>
    <property type="molecule type" value="Genomic_DNA"/>
</dbReference>
<gene>
    <name evidence="1" type="ORF">EJ05DRAFT_446525</name>
</gene>
<dbReference type="AlphaFoldDB" id="A0A6A6VS07"/>
<accession>A0A6A6VS07</accession>
<name>A0A6A6VS07_9PEZI</name>
<feature type="non-terminal residue" evidence="1">
    <location>
        <position position="1"/>
    </location>
</feature>
<keyword evidence="2" id="KW-1185">Reference proteome</keyword>
<organism evidence="1 2">
    <name type="scientific">Pseudovirgaria hyperparasitica</name>
    <dbReference type="NCBI Taxonomy" id="470096"/>
    <lineage>
        <taxon>Eukaryota</taxon>
        <taxon>Fungi</taxon>
        <taxon>Dikarya</taxon>
        <taxon>Ascomycota</taxon>
        <taxon>Pezizomycotina</taxon>
        <taxon>Dothideomycetes</taxon>
        <taxon>Dothideomycetes incertae sedis</taxon>
        <taxon>Acrospermales</taxon>
        <taxon>Acrospermaceae</taxon>
        <taxon>Pseudovirgaria</taxon>
    </lineage>
</organism>
<protein>
    <submittedName>
        <fullName evidence="1">Uncharacterized protein</fullName>
    </submittedName>
</protein>
<dbReference type="Proteomes" id="UP000799437">
    <property type="component" value="Unassembled WGS sequence"/>
</dbReference>
<dbReference type="GeneID" id="54483289"/>
<proteinExistence type="predicted"/>
<reference evidence="1" key="1">
    <citation type="journal article" date="2020" name="Stud. Mycol.">
        <title>101 Dothideomycetes genomes: a test case for predicting lifestyles and emergence of pathogens.</title>
        <authorList>
            <person name="Haridas S."/>
            <person name="Albert R."/>
            <person name="Binder M."/>
            <person name="Bloem J."/>
            <person name="Labutti K."/>
            <person name="Salamov A."/>
            <person name="Andreopoulos B."/>
            <person name="Baker S."/>
            <person name="Barry K."/>
            <person name="Bills G."/>
            <person name="Bluhm B."/>
            <person name="Cannon C."/>
            <person name="Castanera R."/>
            <person name="Culley D."/>
            <person name="Daum C."/>
            <person name="Ezra D."/>
            <person name="Gonzalez J."/>
            <person name="Henrissat B."/>
            <person name="Kuo A."/>
            <person name="Liang C."/>
            <person name="Lipzen A."/>
            <person name="Lutzoni F."/>
            <person name="Magnuson J."/>
            <person name="Mondo S."/>
            <person name="Nolan M."/>
            <person name="Ohm R."/>
            <person name="Pangilinan J."/>
            <person name="Park H.-J."/>
            <person name="Ramirez L."/>
            <person name="Alfaro M."/>
            <person name="Sun H."/>
            <person name="Tritt A."/>
            <person name="Yoshinaga Y."/>
            <person name="Zwiers L.-H."/>
            <person name="Turgeon B."/>
            <person name="Goodwin S."/>
            <person name="Spatafora J."/>
            <person name="Crous P."/>
            <person name="Grigoriev I."/>
        </authorList>
    </citation>
    <scope>NUCLEOTIDE SEQUENCE</scope>
    <source>
        <strain evidence="1">CBS 121739</strain>
    </source>
</reference>
<sequence>RIRTLTLELALPDTEIIRILQEEGFKISRSSLYRRRIDMGIVRKVRGIDA</sequence>